<dbReference type="Gene3D" id="2.60.120.10">
    <property type="entry name" value="Jelly Rolls"/>
    <property type="match status" value="1"/>
</dbReference>
<evidence type="ECO:0000313" key="1">
    <source>
        <dbReference type="EMBL" id="MCA9727624.1"/>
    </source>
</evidence>
<dbReference type="InterPro" id="IPR014710">
    <property type="entry name" value="RmlC-like_jellyroll"/>
</dbReference>
<protein>
    <recommendedName>
        <fullName evidence="3">Cupin</fullName>
    </recommendedName>
</protein>
<gene>
    <name evidence="1" type="ORF">KC729_08070</name>
</gene>
<dbReference type="SUPFAM" id="SSF51182">
    <property type="entry name" value="RmlC-like cupins"/>
    <property type="match status" value="1"/>
</dbReference>
<dbReference type="EMBL" id="JAGQHR010000201">
    <property type="protein sequence ID" value="MCA9727624.1"/>
    <property type="molecule type" value="Genomic_DNA"/>
</dbReference>
<name>A0A956LY04_UNCEI</name>
<reference evidence="1" key="1">
    <citation type="submission" date="2020-04" db="EMBL/GenBank/DDBJ databases">
        <authorList>
            <person name="Zhang T."/>
        </authorList>
    </citation>
    <scope>NUCLEOTIDE SEQUENCE</scope>
    <source>
        <strain evidence="1">HKST-UBA01</strain>
    </source>
</reference>
<proteinExistence type="predicted"/>
<evidence type="ECO:0008006" key="3">
    <source>
        <dbReference type="Google" id="ProtNLM"/>
    </source>
</evidence>
<dbReference type="AlphaFoldDB" id="A0A956LY04"/>
<accession>A0A956LY04</accession>
<organism evidence="1 2">
    <name type="scientific">Eiseniibacteriota bacterium</name>
    <dbReference type="NCBI Taxonomy" id="2212470"/>
    <lineage>
        <taxon>Bacteria</taxon>
        <taxon>Candidatus Eiseniibacteriota</taxon>
    </lineage>
</organism>
<dbReference type="InterPro" id="IPR011051">
    <property type="entry name" value="RmlC_Cupin_sf"/>
</dbReference>
<sequence length="184" mass="20703">MDIDQFVHDCISAHQETDPQAAVLEVLRRAVQEPGAVIAALGEPTEAGIRVLHRSETLTIFNATWTPQMNLMPHNHLMWANIGIYTGREDNILWHKTPESIEAVGAKALFERDVVALPPDAIHSVTNPLPRFTGGIHIYGGDFFDTTRSQWNPETRAEEPSDGAVIRAIFDRENDRMQRERDRG</sequence>
<comment type="caution">
    <text evidence="1">The sequence shown here is derived from an EMBL/GenBank/DDBJ whole genome shotgun (WGS) entry which is preliminary data.</text>
</comment>
<reference evidence="1" key="2">
    <citation type="journal article" date="2021" name="Microbiome">
        <title>Successional dynamics and alternative stable states in a saline activated sludge microbial community over 9 years.</title>
        <authorList>
            <person name="Wang Y."/>
            <person name="Ye J."/>
            <person name="Ju F."/>
            <person name="Liu L."/>
            <person name="Boyd J.A."/>
            <person name="Deng Y."/>
            <person name="Parks D.H."/>
            <person name="Jiang X."/>
            <person name="Yin X."/>
            <person name="Woodcroft B.J."/>
            <person name="Tyson G.W."/>
            <person name="Hugenholtz P."/>
            <person name="Polz M.F."/>
            <person name="Zhang T."/>
        </authorList>
    </citation>
    <scope>NUCLEOTIDE SEQUENCE</scope>
    <source>
        <strain evidence="1">HKST-UBA01</strain>
    </source>
</reference>
<evidence type="ECO:0000313" key="2">
    <source>
        <dbReference type="Proteomes" id="UP000697710"/>
    </source>
</evidence>
<dbReference type="Proteomes" id="UP000697710">
    <property type="component" value="Unassembled WGS sequence"/>
</dbReference>